<reference evidence="1" key="1">
    <citation type="submission" date="2023-04" db="EMBL/GenBank/DDBJ databases">
        <title>Phytophthora fragariaefolia NBRC 109709.</title>
        <authorList>
            <person name="Ichikawa N."/>
            <person name="Sato H."/>
            <person name="Tonouchi N."/>
        </authorList>
    </citation>
    <scope>NUCLEOTIDE SEQUENCE</scope>
    <source>
        <strain evidence="1">NBRC 109709</strain>
    </source>
</reference>
<evidence type="ECO:0000313" key="1">
    <source>
        <dbReference type="EMBL" id="GMF47658.1"/>
    </source>
</evidence>
<sequence>MGDLGRYDGNGAAVGVLVDGVTSNIETADIQIQEARHYNADQGTIGAATIQAAERPRDGGVAGPVSNTQAYRRRSCLADSFNVHVACEREDTGTGSGSRILQLLEEESTASDAATTPSRTAPILLQDVYANKLVAFCPDKEKWMRAKAYRPAGTAYIIGRVQFQKAVEHVSVGVLQRGIKNYSVLIRMKNPYWRILVQPDPTDDIDFEENDSDCEEEEVFKAFDPTESLPTNLEEVEAIRNMRFVPSGEVKAPSYLFQHEKGSTRTYLRPEFKHLFEHSASSSFLPTFPCIFGANFCTRRTST</sequence>
<protein>
    <submittedName>
        <fullName evidence="1">Unnamed protein product</fullName>
    </submittedName>
</protein>
<organism evidence="1 2">
    <name type="scientific">Phytophthora fragariaefolia</name>
    <dbReference type="NCBI Taxonomy" id="1490495"/>
    <lineage>
        <taxon>Eukaryota</taxon>
        <taxon>Sar</taxon>
        <taxon>Stramenopiles</taxon>
        <taxon>Oomycota</taxon>
        <taxon>Peronosporomycetes</taxon>
        <taxon>Peronosporales</taxon>
        <taxon>Peronosporaceae</taxon>
        <taxon>Phytophthora</taxon>
    </lineage>
</organism>
<proteinExistence type="predicted"/>
<evidence type="ECO:0000313" key="2">
    <source>
        <dbReference type="Proteomes" id="UP001165121"/>
    </source>
</evidence>
<dbReference type="OrthoDB" id="117697at2759"/>
<gene>
    <name evidence="1" type="ORF">Pfra01_001810200</name>
</gene>
<comment type="caution">
    <text evidence="1">The sequence shown here is derived from an EMBL/GenBank/DDBJ whole genome shotgun (WGS) entry which is preliminary data.</text>
</comment>
<accession>A0A9W6XXL8</accession>
<dbReference type="EMBL" id="BSXT01002179">
    <property type="protein sequence ID" value="GMF47658.1"/>
    <property type="molecule type" value="Genomic_DNA"/>
</dbReference>
<dbReference type="Proteomes" id="UP001165121">
    <property type="component" value="Unassembled WGS sequence"/>
</dbReference>
<name>A0A9W6XXL8_9STRA</name>
<keyword evidence="2" id="KW-1185">Reference proteome</keyword>
<dbReference type="AlphaFoldDB" id="A0A9W6XXL8"/>